<keyword evidence="4" id="KW-0410">Iron transport</keyword>
<keyword evidence="3 11" id="KW-1134">Transmembrane beta strand</keyword>
<evidence type="ECO:0000259" key="13">
    <source>
        <dbReference type="Pfam" id="PF00593"/>
    </source>
</evidence>
<evidence type="ECO:0000256" key="2">
    <source>
        <dbReference type="ARBA" id="ARBA00022448"/>
    </source>
</evidence>
<dbReference type="AlphaFoldDB" id="A0A9D1UZ41"/>
<keyword evidence="10 11" id="KW-0998">Cell outer membrane</keyword>
<sequence>MRYLIIGLICLIHIPILAQKSSFFHPEDSTFHYMQTLQEIIVKAEKRKLSPMEIPVALSVITPSLLSGESAPDLRNLSGLVPNFYMQEGGLKLSTPIYMRGVGTVSGTPPVGLYVDGIPVFDKNAFIFELYDIKQIDVLRGPQTTLYGRNSINGLINIETNPPAREFKGEIQLGIASFLSQDYHAIFHLPGKKVYSKLAASYNRSRGYFRNKFDADQRSNPTEMWNVQYNGIWYAGQDWKIVFGANYLDSYDGGYAYYRIDSLKMDRYRVNYNVPSSYKRDLASAHINTEKRWQKFNLSSATSYSWSKDKQLLDADFTYLDVFDNNKKSHQHLVTEEINIQSVSGSRLEWTAGVFGFYKGLTNKYVANFGKDKQLLLPVPLEKANYVNENDTWGIAGYGQICLHGLLPGLSLTAGLRYDYEKTNLDYRDSVLFTGGNGFQEFHASEENADFQAWLPKFSALYQCNDHLSIYATIAKGYKAGGYNIIVNDMMSKEVNLRYDAEKLWNYEIGIKYRARNKRFSLNAATFFIDWQNQQIFVMGMMGPNIQNAGDAHSWGVESDLQWELLPGLSYILAAGYNHSKYYRNEEKEHEGNRIVMSPEFTCHTGFHYGKQVSLPLFRHFDITTTVNGFGKQYFDEANTLSQSPYFLWNLNAGVSGKRLELRVWAKNILDKAFFAYMLNNPIGSKLTAYNEMGQSGAPRRAGISLTIKL</sequence>
<comment type="subcellular location">
    <subcellularLocation>
        <location evidence="1 11">Cell outer membrane</location>
        <topology evidence="1 11">Multi-pass membrane protein</topology>
    </subcellularLocation>
</comment>
<reference evidence="15" key="1">
    <citation type="journal article" date="2021" name="PeerJ">
        <title>Extensive microbial diversity within the chicken gut microbiome revealed by metagenomics and culture.</title>
        <authorList>
            <person name="Gilroy R."/>
            <person name="Ravi A."/>
            <person name="Getino M."/>
            <person name="Pursley I."/>
            <person name="Horton D.L."/>
            <person name="Alikhan N.F."/>
            <person name="Baker D."/>
            <person name="Gharbi K."/>
            <person name="Hall N."/>
            <person name="Watson M."/>
            <person name="Adriaenssens E.M."/>
            <person name="Foster-Nyarko E."/>
            <person name="Jarju S."/>
            <person name="Secka A."/>
            <person name="Antonio M."/>
            <person name="Oren A."/>
            <person name="Chaudhuri R.R."/>
            <person name="La Ragione R."/>
            <person name="Hildebrand F."/>
            <person name="Pallen M.J."/>
        </authorList>
    </citation>
    <scope>NUCLEOTIDE SEQUENCE</scope>
    <source>
        <strain evidence="15">23274</strain>
    </source>
</reference>
<evidence type="ECO:0000259" key="14">
    <source>
        <dbReference type="Pfam" id="PF07715"/>
    </source>
</evidence>
<evidence type="ECO:0000256" key="7">
    <source>
        <dbReference type="ARBA" id="ARBA00023065"/>
    </source>
</evidence>
<evidence type="ECO:0000256" key="10">
    <source>
        <dbReference type="ARBA" id="ARBA00023237"/>
    </source>
</evidence>
<keyword evidence="7" id="KW-0406">Ion transport</keyword>
<keyword evidence="5 11" id="KW-0812">Transmembrane</keyword>
<evidence type="ECO:0000256" key="3">
    <source>
        <dbReference type="ARBA" id="ARBA00022452"/>
    </source>
</evidence>
<comment type="similarity">
    <text evidence="11 12">Belongs to the TonB-dependent receptor family.</text>
</comment>
<accession>A0A9D1UZ41</accession>
<evidence type="ECO:0000256" key="11">
    <source>
        <dbReference type="PROSITE-ProRule" id="PRU01360"/>
    </source>
</evidence>
<keyword evidence="2 11" id="KW-0813">Transport</keyword>
<evidence type="ECO:0000256" key="8">
    <source>
        <dbReference type="ARBA" id="ARBA00023077"/>
    </source>
</evidence>
<dbReference type="SUPFAM" id="SSF56935">
    <property type="entry name" value="Porins"/>
    <property type="match status" value="1"/>
</dbReference>
<dbReference type="InterPro" id="IPR039426">
    <property type="entry name" value="TonB-dep_rcpt-like"/>
</dbReference>
<keyword evidence="6" id="KW-0408">Iron</keyword>
<dbReference type="Pfam" id="PF07715">
    <property type="entry name" value="Plug"/>
    <property type="match status" value="1"/>
</dbReference>
<dbReference type="PANTHER" id="PTHR32552">
    <property type="entry name" value="FERRICHROME IRON RECEPTOR-RELATED"/>
    <property type="match status" value="1"/>
</dbReference>
<gene>
    <name evidence="15" type="ORF">H9863_02275</name>
</gene>
<organism evidence="15 16">
    <name type="scientific">Candidatus Odoribacter faecigallinarum</name>
    <dbReference type="NCBI Taxonomy" id="2838706"/>
    <lineage>
        <taxon>Bacteria</taxon>
        <taxon>Pseudomonadati</taxon>
        <taxon>Bacteroidota</taxon>
        <taxon>Bacteroidia</taxon>
        <taxon>Bacteroidales</taxon>
        <taxon>Odoribacteraceae</taxon>
        <taxon>Odoribacter</taxon>
    </lineage>
</organism>
<keyword evidence="8 12" id="KW-0798">TonB box</keyword>
<dbReference type="InterPro" id="IPR036942">
    <property type="entry name" value="Beta-barrel_TonB_sf"/>
</dbReference>
<dbReference type="EMBL" id="DXFT01000046">
    <property type="protein sequence ID" value="HIX02928.1"/>
    <property type="molecule type" value="Genomic_DNA"/>
</dbReference>
<evidence type="ECO:0000256" key="1">
    <source>
        <dbReference type="ARBA" id="ARBA00004571"/>
    </source>
</evidence>
<dbReference type="Gene3D" id="2.40.170.20">
    <property type="entry name" value="TonB-dependent receptor, beta-barrel domain"/>
    <property type="match status" value="1"/>
</dbReference>
<name>A0A9D1UZ41_9BACT</name>
<comment type="caution">
    <text evidence="15">The sequence shown here is derived from an EMBL/GenBank/DDBJ whole genome shotgun (WGS) entry which is preliminary data.</text>
</comment>
<dbReference type="InterPro" id="IPR012910">
    <property type="entry name" value="Plug_dom"/>
</dbReference>
<dbReference type="PANTHER" id="PTHR32552:SF81">
    <property type="entry name" value="TONB-DEPENDENT OUTER MEMBRANE RECEPTOR"/>
    <property type="match status" value="1"/>
</dbReference>
<reference evidence="15" key="2">
    <citation type="submission" date="2021-04" db="EMBL/GenBank/DDBJ databases">
        <authorList>
            <person name="Gilroy R."/>
        </authorList>
    </citation>
    <scope>NUCLEOTIDE SEQUENCE</scope>
    <source>
        <strain evidence="15">23274</strain>
    </source>
</reference>
<dbReference type="InterPro" id="IPR000531">
    <property type="entry name" value="Beta-barrel_TonB"/>
</dbReference>
<evidence type="ECO:0000256" key="12">
    <source>
        <dbReference type="RuleBase" id="RU003357"/>
    </source>
</evidence>
<dbReference type="GO" id="GO:0006826">
    <property type="term" value="P:iron ion transport"/>
    <property type="evidence" value="ECO:0007669"/>
    <property type="project" value="UniProtKB-KW"/>
</dbReference>
<evidence type="ECO:0000256" key="4">
    <source>
        <dbReference type="ARBA" id="ARBA00022496"/>
    </source>
</evidence>
<evidence type="ECO:0000256" key="9">
    <source>
        <dbReference type="ARBA" id="ARBA00023136"/>
    </source>
</evidence>
<evidence type="ECO:0000313" key="16">
    <source>
        <dbReference type="Proteomes" id="UP000824202"/>
    </source>
</evidence>
<evidence type="ECO:0000256" key="6">
    <source>
        <dbReference type="ARBA" id="ARBA00023004"/>
    </source>
</evidence>
<dbReference type="CDD" id="cd01347">
    <property type="entry name" value="ligand_gated_channel"/>
    <property type="match status" value="1"/>
</dbReference>
<keyword evidence="9 11" id="KW-0472">Membrane</keyword>
<dbReference type="Proteomes" id="UP000824202">
    <property type="component" value="Unassembled WGS sequence"/>
</dbReference>
<evidence type="ECO:0000313" key="15">
    <source>
        <dbReference type="EMBL" id="HIX02928.1"/>
    </source>
</evidence>
<dbReference type="Pfam" id="PF00593">
    <property type="entry name" value="TonB_dep_Rec_b-barrel"/>
    <property type="match status" value="1"/>
</dbReference>
<keyword evidence="15" id="KW-0675">Receptor</keyword>
<dbReference type="PROSITE" id="PS52016">
    <property type="entry name" value="TONB_DEPENDENT_REC_3"/>
    <property type="match status" value="1"/>
</dbReference>
<feature type="domain" description="TonB-dependent receptor-like beta-barrel" evidence="13">
    <location>
        <begin position="202"/>
        <end position="669"/>
    </location>
</feature>
<evidence type="ECO:0000256" key="5">
    <source>
        <dbReference type="ARBA" id="ARBA00022692"/>
    </source>
</evidence>
<proteinExistence type="inferred from homology"/>
<feature type="domain" description="TonB-dependent receptor plug" evidence="14">
    <location>
        <begin position="51"/>
        <end position="154"/>
    </location>
</feature>
<protein>
    <submittedName>
        <fullName evidence="15">TonB-dependent receptor</fullName>
    </submittedName>
</protein>
<dbReference type="GO" id="GO:0009279">
    <property type="term" value="C:cell outer membrane"/>
    <property type="evidence" value="ECO:0007669"/>
    <property type="project" value="UniProtKB-SubCell"/>
</dbReference>